<dbReference type="AlphaFoldDB" id="A0A420EM26"/>
<dbReference type="Gene3D" id="3.30.870.10">
    <property type="entry name" value="Endonuclease Chain A"/>
    <property type="match status" value="2"/>
</dbReference>
<dbReference type="CDD" id="cd09110">
    <property type="entry name" value="PLDc_CLS_1"/>
    <property type="match status" value="1"/>
</dbReference>
<comment type="subcellular location">
    <subcellularLocation>
        <location evidence="2">Secreted</location>
    </subcellularLocation>
</comment>
<accession>A0A420EM26</accession>
<dbReference type="GO" id="GO:0005576">
    <property type="term" value="C:extracellular region"/>
    <property type="evidence" value="ECO:0007669"/>
    <property type="project" value="UniProtKB-SubCell"/>
</dbReference>
<dbReference type="InterPro" id="IPR025202">
    <property type="entry name" value="PLD-like_dom"/>
</dbReference>
<reference evidence="7 8" key="1">
    <citation type="submission" date="2018-09" db="EMBL/GenBank/DDBJ databases">
        <title>Altererythrobacter spongiae sp. nov., isolated from a marine sponge.</title>
        <authorList>
            <person name="Zhuang L."/>
            <person name="Luo L."/>
        </authorList>
    </citation>
    <scope>NUCLEOTIDE SEQUENCE [LARGE SCALE GENOMIC DNA]</scope>
    <source>
        <strain evidence="7 8">HN-Y73</strain>
    </source>
</reference>
<dbReference type="EMBL" id="RAPF01000003">
    <property type="protein sequence ID" value="RKF21733.1"/>
    <property type="molecule type" value="Genomic_DNA"/>
</dbReference>
<dbReference type="SUPFAM" id="SSF56024">
    <property type="entry name" value="Phospholipase D/nuclease"/>
    <property type="match status" value="2"/>
</dbReference>
<keyword evidence="4" id="KW-0964">Secreted</keyword>
<dbReference type="InterPro" id="IPR001736">
    <property type="entry name" value="PLipase_D/transphosphatidylase"/>
</dbReference>
<evidence type="ECO:0000256" key="1">
    <source>
        <dbReference type="ARBA" id="ARBA00003145"/>
    </source>
</evidence>
<evidence type="ECO:0000259" key="6">
    <source>
        <dbReference type="PROSITE" id="PS50035"/>
    </source>
</evidence>
<evidence type="ECO:0000313" key="8">
    <source>
        <dbReference type="Proteomes" id="UP000284395"/>
    </source>
</evidence>
<dbReference type="Proteomes" id="UP000284395">
    <property type="component" value="Unassembled WGS sequence"/>
</dbReference>
<dbReference type="OrthoDB" id="9814092at2"/>
<dbReference type="GO" id="GO:0032049">
    <property type="term" value="P:cardiolipin biosynthetic process"/>
    <property type="evidence" value="ECO:0007669"/>
    <property type="project" value="UniProtKB-ARBA"/>
</dbReference>
<dbReference type="PROSITE" id="PS50035">
    <property type="entry name" value="PLD"/>
    <property type="match status" value="2"/>
</dbReference>
<proteinExistence type="predicted"/>
<dbReference type="GO" id="GO:0030572">
    <property type="term" value="F:phosphatidyltransferase activity"/>
    <property type="evidence" value="ECO:0007669"/>
    <property type="project" value="UniProtKB-ARBA"/>
</dbReference>
<dbReference type="Pfam" id="PF13091">
    <property type="entry name" value="PLDc_2"/>
    <property type="match status" value="2"/>
</dbReference>
<name>A0A420EM26_9SPHN</name>
<evidence type="ECO:0000256" key="2">
    <source>
        <dbReference type="ARBA" id="ARBA00004613"/>
    </source>
</evidence>
<dbReference type="SMART" id="SM00155">
    <property type="entry name" value="PLDc"/>
    <property type="match status" value="2"/>
</dbReference>
<feature type="domain" description="PLD phosphodiesterase" evidence="6">
    <location>
        <begin position="134"/>
        <end position="161"/>
    </location>
</feature>
<evidence type="ECO:0000256" key="5">
    <source>
        <dbReference type="ARBA" id="ARBA00029594"/>
    </source>
</evidence>
<keyword evidence="8" id="KW-1185">Reference proteome</keyword>
<comment type="caution">
    <text evidence="7">The sequence shown here is derived from an EMBL/GenBank/DDBJ whole genome shotgun (WGS) entry which is preliminary data.</text>
</comment>
<evidence type="ECO:0000256" key="3">
    <source>
        <dbReference type="ARBA" id="ARBA00018392"/>
    </source>
</evidence>
<dbReference type="PANTHER" id="PTHR21248">
    <property type="entry name" value="CARDIOLIPIN SYNTHASE"/>
    <property type="match status" value="1"/>
</dbReference>
<gene>
    <name evidence="7" type="ORF">D6851_06795</name>
</gene>
<evidence type="ECO:0000313" key="7">
    <source>
        <dbReference type="EMBL" id="RKF21733.1"/>
    </source>
</evidence>
<sequence length="408" mass="46184">MGRTMLHGHMMISMLSDSAPPVSGAATYQDPDSFSMTVQGLDLTFHPQGLARFKALIDLIDSARETLRLCFYIYAPDQVGSHVRQALEAAVNRGVRVLLIVDSFGAEVNREFFANFCAAGGEFREFGSNWGRQYLIRNHQKIVIADEERAMLGGFNIENSYFAPPRDNGWNDLGVMIKGPVVRDLSCWFDRLEEWTGHSRGQWRALSLMVRRWDGGKGPVRLLVGGPTRGLSSWAHSVSLDLLRASRLDMLMAYFSPSPRLRKRIRRIARRGAARLVLAGKSDNTATIAASRALYSRLLKARVKLYEFQACKLHTKLIVLDDVVYLGSANFDMRSLYINLEIVLRIEDAALADRMRALIGQHVSASREVTPDLYQKHASPLNRLRWWVSWFLVTVVDYTVSRRLNFGF</sequence>
<protein>
    <recommendedName>
        <fullName evidence="3">Phospholipase D</fullName>
    </recommendedName>
    <alternativeName>
        <fullName evidence="5">Choline phosphatase</fullName>
    </alternativeName>
</protein>
<evidence type="ECO:0000256" key="4">
    <source>
        <dbReference type="ARBA" id="ARBA00022525"/>
    </source>
</evidence>
<feature type="domain" description="PLD phosphodiesterase" evidence="6">
    <location>
        <begin position="309"/>
        <end position="335"/>
    </location>
</feature>
<organism evidence="7 8">
    <name type="scientific">Altericroceibacterium spongiae</name>
    <dbReference type="NCBI Taxonomy" id="2320269"/>
    <lineage>
        <taxon>Bacteria</taxon>
        <taxon>Pseudomonadati</taxon>
        <taxon>Pseudomonadota</taxon>
        <taxon>Alphaproteobacteria</taxon>
        <taxon>Sphingomonadales</taxon>
        <taxon>Erythrobacteraceae</taxon>
        <taxon>Altericroceibacterium</taxon>
    </lineage>
</organism>
<comment type="function">
    <text evidence="1">Could be a virulence factor.</text>
</comment>
<dbReference type="PANTHER" id="PTHR21248:SF12">
    <property type="entry name" value="CARDIOLIPIN SYNTHASE C"/>
    <property type="match status" value="1"/>
</dbReference>